<dbReference type="AlphaFoldDB" id="A0A916S655"/>
<keyword evidence="2" id="KW-1185">Reference proteome</keyword>
<dbReference type="Proteomes" id="UP000646478">
    <property type="component" value="Unassembled WGS sequence"/>
</dbReference>
<proteinExistence type="predicted"/>
<comment type="caution">
    <text evidence="1">The sequence shown here is derived from an EMBL/GenBank/DDBJ whole genome shotgun (WGS) entry which is preliminary data.</text>
</comment>
<reference evidence="1" key="1">
    <citation type="journal article" date="2014" name="Int. J. Syst. Evol. Microbiol.">
        <title>Complete genome sequence of Corynebacterium casei LMG S-19264T (=DSM 44701T), isolated from a smear-ripened cheese.</title>
        <authorList>
            <consortium name="US DOE Joint Genome Institute (JGI-PGF)"/>
            <person name="Walter F."/>
            <person name="Albersmeier A."/>
            <person name="Kalinowski J."/>
            <person name="Ruckert C."/>
        </authorList>
    </citation>
    <scope>NUCLEOTIDE SEQUENCE</scope>
    <source>
        <strain evidence="1">CGMCC 1.15082</strain>
    </source>
</reference>
<organism evidence="1 2">
    <name type="scientific">Brucella endophytica</name>
    <dbReference type="NCBI Taxonomy" id="1963359"/>
    <lineage>
        <taxon>Bacteria</taxon>
        <taxon>Pseudomonadati</taxon>
        <taxon>Pseudomonadota</taxon>
        <taxon>Alphaproteobacteria</taxon>
        <taxon>Hyphomicrobiales</taxon>
        <taxon>Brucellaceae</taxon>
        <taxon>Brucella/Ochrobactrum group</taxon>
        <taxon>Brucella</taxon>
    </lineage>
</organism>
<name>A0A916S655_9HYPH</name>
<accession>A0A916S655</accession>
<evidence type="ECO:0000313" key="1">
    <source>
        <dbReference type="EMBL" id="GGA83402.1"/>
    </source>
</evidence>
<reference evidence="1" key="2">
    <citation type="submission" date="2020-09" db="EMBL/GenBank/DDBJ databases">
        <authorList>
            <person name="Sun Q."/>
            <person name="Zhou Y."/>
        </authorList>
    </citation>
    <scope>NUCLEOTIDE SEQUENCE</scope>
    <source>
        <strain evidence="1">CGMCC 1.15082</strain>
    </source>
</reference>
<protein>
    <submittedName>
        <fullName evidence="1">Uncharacterized protein</fullName>
    </submittedName>
</protein>
<evidence type="ECO:0000313" key="2">
    <source>
        <dbReference type="Proteomes" id="UP000646478"/>
    </source>
</evidence>
<gene>
    <name evidence="1" type="ORF">GCM10011491_08590</name>
</gene>
<dbReference type="EMBL" id="BMHH01000002">
    <property type="protein sequence ID" value="GGA83402.1"/>
    <property type="molecule type" value="Genomic_DNA"/>
</dbReference>
<sequence length="72" mass="7757">MMKMATRPMAPVPAITITWRMMEPVTNFAAAGGICIPFAGREYSRFAENATQGRAIGLVASVCDARSDYASQ</sequence>